<evidence type="ECO:0000259" key="1">
    <source>
        <dbReference type="Pfam" id="PF02441"/>
    </source>
</evidence>
<dbReference type="AlphaFoldDB" id="A0A7W8QKM8"/>
<dbReference type="RefSeq" id="WP_184390581.1">
    <property type="nucleotide sequence ID" value="NZ_BAAAJD010000007.1"/>
</dbReference>
<name>A0A7W8QKM8_9ACTN</name>
<dbReference type="InterPro" id="IPR036551">
    <property type="entry name" value="Flavin_trans-like"/>
</dbReference>
<dbReference type="Proteomes" id="UP000572635">
    <property type="component" value="Unassembled WGS sequence"/>
</dbReference>
<organism evidence="2 3">
    <name type="scientific">Nocardiopsis composta</name>
    <dbReference type="NCBI Taxonomy" id="157465"/>
    <lineage>
        <taxon>Bacteria</taxon>
        <taxon>Bacillati</taxon>
        <taxon>Actinomycetota</taxon>
        <taxon>Actinomycetes</taxon>
        <taxon>Streptosporangiales</taxon>
        <taxon>Nocardiopsidaceae</taxon>
        <taxon>Nocardiopsis</taxon>
    </lineage>
</organism>
<gene>
    <name evidence="2" type="ORF">HDA36_001325</name>
</gene>
<keyword evidence="3" id="KW-1185">Reference proteome</keyword>
<protein>
    <submittedName>
        <fullName evidence="2">Phosphopantothenoylcysteine synthetase/decarboxylase</fullName>
    </submittedName>
</protein>
<sequence length="178" mass="18899">MANPPASPTLYLVVSGALAPEGVPELVELLQDDGWQIAVLSTPDGTRFHRPDRLAELTGEQVRVEYRLPGTGAPLPPADAVLACPLTFNSTNKFAQGIADCFAIGLLCEMAGYGVPTVVVPHCKPQLAAHPAFQRSLETLESMPAVTVLHDPDTPEDARLPAWGEVVAEVRKTAGLGR</sequence>
<comment type="caution">
    <text evidence="2">The sequence shown here is derived from an EMBL/GenBank/DDBJ whole genome shotgun (WGS) entry which is preliminary data.</text>
</comment>
<evidence type="ECO:0000313" key="2">
    <source>
        <dbReference type="EMBL" id="MBB5431241.1"/>
    </source>
</evidence>
<reference evidence="2 3" key="1">
    <citation type="submission" date="2020-08" db="EMBL/GenBank/DDBJ databases">
        <title>Sequencing the genomes of 1000 actinobacteria strains.</title>
        <authorList>
            <person name="Klenk H.-P."/>
        </authorList>
    </citation>
    <scope>NUCLEOTIDE SEQUENCE [LARGE SCALE GENOMIC DNA]</scope>
    <source>
        <strain evidence="2 3">DSM 44551</strain>
    </source>
</reference>
<dbReference type="EMBL" id="JACHDB010000001">
    <property type="protein sequence ID" value="MBB5431241.1"/>
    <property type="molecule type" value="Genomic_DNA"/>
</dbReference>
<dbReference type="Gene3D" id="3.40.50.1950">
    <property type="entry name" value="Flavin prenyltransferase-like"/>
    <property type="match status" value="1"/>
</dbReference>
<dbReference type="GO" id="GO:0003824">
    <property type="term" value="F:catalytic activity"/>
    <property type="evidence" value="ECO:0007669"/>
    <property type="project" value="InterPro"/>
</dbReference>
<evidence type="ECO:0000313" key="3">
    <source>
        <dbReference type="Proteomes" id="UP000572635"/>
    </source>
</evidence>
<dbReference type="SUPFAM" id="SSF52507">
    <property type="entry name" value="Homo-oligomeric flavin-containing Cys decarboxylases, HFCD"/>
    <property type="match status" value="1"/>
</dbReference>
<dbReference type="Pfam" id="PF02441">
    <property type="entry name" value="Flavoprotein"/>
    <property type="match status" value="1"/>
</dbReference>
<feature type="domain" description="Flavoprotein" evidence="1">
    <location>
        <begin position="10"/>
        <end position="172"/>
    </location>
</feature>
<dbReference type="InterPro" id="IPR003382">
    <property type="entry name" value="Flavoprotein"/>
</dbReference>
<accession>A0A7W8QKM8</accession>
<proteinExistence type="predicted"/>